<accession>A0AAV3ZAB0</accession>
<protein>
    <submittedName>
        <fullName evidence="2">Uncharacterized protein</fullName>
    </submittedName>
</protein>
<comment type="caution">
    <text evidence="2">The sequence shown here is derived from an EMBL/GenBank/DDBJ whole genome shotgun (WGS) entry which is preliminary data.</text>
</comment>
<proteinExistence type="predicted"/>
<keyword evidence="3" id="KW-1185">Reference proteome</keyword>
<dbReference type="AlphaFoldDB" id="A0AAV3ZAB0"/>
<dbReference type="EMBL" id="BLXT01002132">
    <property type="protein sequence ID" value="GFN91387.1"/>
    <property type="molecule type" value="Genomic_DNA"/>
</dbReference>
<evidence type="ECO:0000256" key="1">
    <source>
        <dbReference type="SAM" id="MobiDB-lite"/>
    </source>
</evidence>
<evidence type="ECO:0000313" key="2">
    <source>
        <dbReference type="EMBL" id="GFN91387.1"/>
    </source>
</evidence>
<evidence type="ECO:0000313" key="3">
    <source>
        <dbReference type="Proteomes" id="UP000735302"/>
    </source>
</evidence>
<name>A0AAV3ZAB0_9GAST</name>
<gene>
    <name evidence="2" type="ORF">PoB_001789300</name>
</gene>
<sequence length="99" mass="10761">MKSLAQHLKLSRRQHTHRVAIFLLNVWFSYIASPQQSDLGLSGPPSGQDASGGARTLDRRVPADLRAGLLATEPPMPPPLSRESSPCHVLTTMAPHSEN</sequence>
<dbReference type="Proteomes" id="UP000735302">
    <property type="component" value="Unassembled WGS sequence"/>
</dbReference>
<feature type="region of interest" description="Disordered" evidence="1">
    <location>
        <begin position="37"/>
        <end position="99"/>
    </location>
</feature>
<reference evidence="2 3" key="1">
    <citation type="journal article" date="2021" name="Elife">
        <title>Chloroplast acquisition without the gene transfer in kleptoplastic sea slugs, Plakobranchus ocellatus.</title>
        <authorList>
            <person name="Maeda T."/>
            <person name="Takahashi S."/>
            <person name="Yoshida T."/>
            <person name="Shimamura S."/>
            <person name="Takaki Y."/>
            <person name="Nagai Y."/>
            <person name="Toyoda A."/>
            <person name="Suzuki Y."/>
            <person name="Arimoto A."/>
            <person name="Ishii H."/>
            <person name="Satoh N."/>
            <person name="Nishiyama T."/>
            <person name="Hasebe M."/>
            <person name="Maruyama T."/>
            <person name="Minagawa J."/>
            <person name="Obokata J."/>
            <person name="Shigenobu S."/>
        </authorList>
    </citation>
    <scope>NUCLEOTIDE SEQUENCE [LARGE SCALE GENOMIC DNA]</scope>
</reference>
<organism evidence="2 3">
    <name type="scientific">Plakobranchus ocellatus</name>
    <dbReference type="NCBI Taxonomy" id="259542"/>
    <lineage>
        <taxon>Eukaryota</taxon>
        <taxon>Metazoa</taxon>
        <taxon>Spiralia</taxon>
        <taxon>Lophotrochozoa</taxon>
        <taxon>Mollusca</taxon>
        <taxon>Gastropoda</taxon>
        <taxon>Heterobranchia</taxon>
        <taxon>Euthyneura</taxon>
        <taxon>Panpulmonata</taxon>
        <taxon>Sacoglossa</taxon>
        <taxon>Placobranchoidea</taxon>
        <taxon>Plakobranchidae</taxon>
        <taxon>Plakobranchus</taxon>
    </lineage>
</organism>